<evidence type="ECO:0000313" key="2">
    <source>
        <dbReference type="Proteomes" id="UP000053859"/>
    </source>
</evidence>
<dbReference type="Proteomes" id="UP000053859">
    <property type="component" value="Unassembled WGS sequence"/>
</dbReference>
<keyword evidence="2" id="KW-1185">Reference proteome</keyword>
<proteinExistence type="predicted"/>
<accession>A0A0K8PEA2</accession>
<dbReference type="PATRIC" id="fig|146537.3.peg.980"/>
<dbReference type="AlphaFoldDB" id="A0A0K8PEA2"/>
<protein>
    <submittedName>
        <fullName evidence="1">Uncharacterized protein</fullName>
    </submittedName>
</protein>
<gene>
    <name evidence="1" type="ORF">SAZU_0930</name>
</gene>
<reference evidence="1" key="1">
    <citation type="journal article" date="2015" name="Genome Announc.">
        <title>Draft Genome Sequence of Thiostrepton-Producing Streptomyces azureus ATCC 14921.</title>
        <authorList>
            <person name="Sakihara K."/>
            <person name="Maeda J."/>
            <person name="Tashiro K."/>
            <person name="Fujino Y."/>
            <person name="Kuhara S."/>
            <person name="Ohshima T."/>
            <person name="Ogata S."/>
            <person name="Doi K."/>
        </authorList>
    </citation>
    <scope>NUCLEOTIDE SEQUENCE [LARGE SCALE GENOMIC DNA]</scope>
    <source>
        <strain evidence="1">ATCC14921</strain>
    </source>
</reference>
<dbReference type="EMBL" id="DF968205">
    <property type="protein sequence ID" value="GAP46195.1"/>
    <property type="molecule type" value="Genomic_DNA"/>
</dbReference>
<name>A0A0K8PEA2_STRAJ</name>
<sequence>MLALDTAATLRPLRRTVSALRMREHPLREDLRRAHSPHELGCSRPAIEGIANNPVNVRGHSTSHVL</sequence>
<evidence type="ECO:0000313" key="1">
    <source>
        <dbReference type="EMBL" id="GAP46195.1"/>
    </source>
</evidence>
<organism evidence="1 2">
    <name type="scientific">Streptomyces azureus</name>
    <dbReference type="NCBI Taxonomy" id="146537"/>
    <lineage>
        <taxon>Bacteria</taxon>
        <taxon>Bacillati</taxon>
        <taxon>Actinomycetota</taxon>
        <taxon>Actinomycetes</taxon>
        <taxon>Kitasatosporales</taxon>
        <taxon>Streptomycetaceae</taxon>
        <taxon>Streptomyces</taxon>
    </lineage>
</organism>